<dbReference type="STRING" id="60172.A0A1V6QQ44"/>
<dbReference type="InterPro" id="IPR056884">
    <property type="entry name" value="NPHP3-like_N"/>
</dbReference>
<evidence type="ECO:0000259" key="3">
    <source>
        <dbReference type="Pfam" id="PF24883"/>
    </source>
</evidence>
<dbReference type="Gene3D" id="3.40.50.300">
    <property type="entry name" value="P-loop containing nucleotide triphosphate hydrolases"/>
    <property type="match status" value="1"/>
</dbReference>
<dbReference type="PANTHER" id="PTHR10039:SF16">
    <property type="entry name" value="GPI INOSITOL-DEACYLASE"/>
    <property type="match status" value="1"/>
</dbReference>
<dbReference type="EMBL" id="MDYO01000055">
    <property type="protein sequence ID" value="OQD91353.1"/>
    <property type="molecule type" value="Genomic_DNA"/>
</dbReference>
<gene>
    <name evidence="4" type="ORF">PENSOL_c055G07561</name>
</gene>
<dbReference type="SUPFAM" id="SSF52540">
    <property type="entry name" value="P-loop containing nucleoside triphosphate hydrolases"/>
    <property type="match status" value="1"/>
</dbReference>
<evidence type="ECO:0000313" key="4">
    <source>
        <dbReference type="EMBL" id="OQD91353.1"/>
    </source>
</evidence>
<evidence type="ECO:0000256" key="1">
    <source>
        <dbReference type="ARBA" id="ARBA00022737"/>
    </source>
</evidence>
<dbReference type="Pfam" id="PF24883">
    <property type="entry name" value="NPHP3_N"/>
    <property type="match status" value="1"/>
</dbReference>
<evidence type="ECO:0000256" key="2">
    <source>
        <dbReference type="PROSITE-ProRule" id="PRU00023"/>
    </source>
</evidence>
<proteinExistence type="predicted"/>
<keyword evidence="2" id="KW-0040">ANK repeat</keyword>
<evidence type="ECO:0000313" key="5">
    <source>
        <dbReference type="Proteomes" id="UP000191612"/>
    </source>
</evidence>
<sequence length="490" mass="55487">MVGLEDVRDFNLDNILPLPPPDIVKIRKWLQPTAYDLERSEYSRHRLSYLAGTGKWLTSTTTFQQWHQGDEDGLLWVKGIPGSGKSVLAASIINQLQKDGIPVIFFFFRQIIDANHQPVSALRDWLCQLLDYSPALQAKLKNYIDGHRSLDSLSPTDLWKDLKLTLATFPRVYCVTDALDEMDQGSDEFLHALVDLDQWRWSNVKLERRDSSGCTLLLAASQSQNTLNTKVDFIEAGTTITKTIFQELIDRGANAMAQDNDGNIILHHLKSFRADSELFKILKEVIIKNPGLLNQPNKNGETFFHRILILKYFDLIDDLLELGANPLQPDLNGNTALHHLAKHLDKSQAHFKRFLKAGVDINSRNNQGDTPLFKYIESYVVAPRSYQDDGSYEKEDNLTEAMFNFFDEAGAGFFAQNNAGSSLLHLLASKKVSRQFPAKSSHNVVRRFQILMDRGLDPLAEDARQRTSLDVAAVCGSDHIMKLFARKPME</sequence>
<reference evidence="5" key="1">
    <citation type="journal article" date="2017" name="Nat. Microbiol.">
        <title>Global analysis of biosynthetic gene clusters reveals vast potential of secondary metabolite production in Penicillium species.</title>
        <authorList>
            <person name="Nielsen J.C."/>
            <person name="Grijseels S."/>
            <person name="Prigent S."/>
            <person name="Ji B."/>
            <person name="Dainat J."/>
            <person name="Nielsen K.F."/>
            <person name="Frisvad J.C."/>
            <person name="Workman M."/>
            <person name="Nielsen J."/>
        </authorList>
    </citation>
    <scope>NUCLEOTIDE SEQUENCE [LARGE SCALE GENOMIC DNA]</scope>
    <source>
        <strain evidence="5">IBT 29525</strain>
    </source>
</reference>
<comment type="caution">
    <text evidence="4">The sequence shown here is derived from an EMBL/GenBank/DDBJ whole genome shotgun (WGS) entry which is preliminary data.</text>
</comment>
<accession>A0A1V6QQ44</accession>
<feature type="domain" description="Nephrocystin 3-like N-terminal" evidence="3">
    <location>
        <begin position="52"/>
        <end position="206"/>
    </location>
</feature>
<dbReference type="InterPro" id="IPR027417">
    <property type="entry name" value="P-loop_NTPase"/>
</dbReference>
<name>A0A1V6QQ44_9EURO</name>
<dbReference type="PROSITE" id="PS50088">
    <property type="entry name" value="ANK_REPEAT"/>
    <property type="match status" value="1"/>
</dbReference>
<dbReference type="SUPFAM" id="SSF48403">
    <property type="entry name" value="Ankyrin repeat"/>
    <property type="match status" value="1"/>
</dbReference>
<dbReference type="InterPro" id="IPR002110">
    <property type="entry name" value="Ankyrin_rpt"/>
</dbReference>
<feature type="repeat" description="ANK" evidence="2">
    <location>
        <begin position="332"/>
        <end position="366"/>
    </location>
</feature>
<dbReference type="Proteomes" id="UP000191612">
    <property type="component" value="Unassembled WGS sequence"/>
</dbReference>
<dbReference type="SMART" id="SM00248">
    <property type="entry name" value="ANK"/>
    <property type="match status" value="3"/>
</dbReference>
<dbReference type="Gene3D" id="1.25.40.20">
    <property type="entry name" value="Ankyrin repeat-containing domain"/>
    <property type="match status" value="2"/>
</dbReference>
<organism evidence="4 5">
    <name type="scientific">Penicillium solitum</name>
    <dbReference type="NCBI Taxonomy" id="60172"/>
    <lineage>
        <taxon>Eukaryota</taxon>
        <taxon>Fungi</taxon>
        <taxon>Dikarya</taxon>
        <taxon>Ascomycota</taxon>
        <taxon>Pezizomycotina</taxon>
        <taxon>Eurotiomycetes</taxon>
        <taxon>Eurotiomycetidae</taxon>
        <taxon>Eurotiales</taxon>
        <taxon>Aspergillaceae</taxon>
        <taxon>Penicillium</taxon>
    </lineage>
</organism>
<protein>
    <recommendedName>
        <fullName evidence="3">Nephrocystin 3-like N-terminal domain-containing protein</fullName>
    </recommendedName>
</protein>
<keyword evidence="1" id="KW-0677">Repeat</keyword>
<dbReference type="PANTHER" id="PTHR10039">
    <property type="entry name" value="AMELOGENIN"/>
    <property type="match status" value="1"/>
</dbReference>
<keyword evidence="5" id="KW-1185">Reference proteome</keyword>
<dbReference type="InterPro" id="IPR036770">
    <property type="entry name" value="Ankyrin_rpt-contain_sf"/>
</dbReference>
<dbReference type="AlphaFoldDB" id="A0A1V6QQ44"/>